<evidence type="ECO:0000313" key="1">
    <source>
        <dbReference type="EMBL" id="EEX73374.1"/>
    </source>
</evidence>
<gene>
    <name evidence="1" type="ORF">GCWU000323_02702</name>
</gene>
<sequence length="41" mass="5005">MKNDKNKEILQDKNKIKENSDLFSEKKLLKQNYLRLIKLEI</sequence>
<dbReference type="HOGENOM" id="CLU_3272218_0_0_0"/>
<evidence type="ECO:0000313" key="2">
    <source>
        <dbReference type="Proteomes" id="UP000006233"/>
    </source>
</evidence>
<name>C9N1I1_9FUSO</name>
<comment type="caution">
    <text evidence="1">The sequence shown here is derived from an EMBL/GenBank/DDBJ whole genome shotgun (WGS) entry which is preliminary data.</text>
</comment>
<protein>
    <submittedName>
        <fullName evidence="1">Uncharacterized protein</fullName>
    </submittedName>
</protein>
<dbReference type="RefSeq" id="WP_006805989.1">
    <property type="nucleotide sequence ID" value="NZ_GG700634.1"/>
</dbReference>
<accession>C9N1I1</accession>
<dbReference type="Proteomes" id="UP000006233">
    <property type="component" value="Unassembled WGS sequence"/>
</dbReference>
<organism evidence="1 2">
    <name type="scientific">Leptotrichia hofstadii F0254</name>
    <dbReference type="NCBI Taxonomy" id="634994"/>
    <lineage>
        <taxon>Bacteria</taxon>
        <taxon>Fusobacteriati</taxon>
        <taxon>Fusobacteriota</taxon>
        <taxon>Fusobacteriia</taxon>
        <taxon>Fusobacteriales</taxon>
        <taxon>Leptotrichiaceae</taxon>
        <taxon>Leptotrichia</taxon>
    </lineage>
</organism>
<dbReference type="AlphaFoldDB" id="C9N1I1"/>
<proteinExistence type="predicted"/>
<reference evidence="1 2" key="1">
    <citation type="submission" date="2009-09" db="EMBL/GenBank/DDBJ databases">
        <authorList>
            <person name="Weinstock G."/>
            <person name="Sodergren E."/>
            <person name="Clifton S."/>
            <person name="Fulton L."/>
            <person name="Fulton B."/>
            <person name="Courtney L."/>
            <person name="Fronick C."/>
            <person name="Harrison M."/>
            <person name="Strong C."/>
            <person name="Farmer C."/>
            <person name="Delahaunty K."/>
            <person name="Markovic C."/>
            <person name="Hall O."/>
            <person name="Minx P."/>
            <person name="Tomlinson C."/>
            <person name="Mitreva M."/>
            <person name="Nelson J."/>
            <person name="Hou S."/>
            <person name="Wollam A."/>
            <person name="Pepin K.H."/>
            <person name="Johnson M."/>
            <person name="Bhonagiri V."/>
            <person name="Nash W.E."/>
            <person name="Warren W."/>
            <person name="Chinwalla A."/>
            <person name="Mardis E.R."/>
            <person name="Wilson R.K."/>
        </authorList>
    </citation>
    <scope>NUCLEOTIDE SEQUENCE [LARGE SCALE GENOMIC DNA]</scope>
    <source>
        <strain evidence="1 2">F0254</strain>
    </source>
</reference>
<dbReference type="EMBL" id="ACVB02000029">
    <property type="protein sequence ID" value="EEX73374.1"/>
    <property type="molecule type" value="Genomic_DNA"/>
</dbReference>